<evidence type="ECO:0000313" key="2">
    <source>
        <dbReference type="Proteomes" id="UP000069632"/>
    </source>
</evidence>
<keyword evidence="2" id="KW-1185">Reference proteome</keyword>
<gene>
    <name evidence="1" type="ORF">ERS672216_01728</name>
</gene>
<dbReference type="Proteomes" id="UP000069632">
    <property type="component" value="Unassembled WGS sequence"/>
</dbReference>
<dbReference type="AlphaFoldDB" id="A0A128EKW7"/>
<dbReference type="RefSeq" id="WP_277995649.1">
    <property type="nucleotide sequence ID" value="NZ_CP053844.1"/>
</dbReference>
<proteinExistence type="predicted"/>
<organism evidence="1 2">
    <name type="scientific">Campylobacter geochelonis</name>
    <dbReference type="NCBI Taxonomy" id="1780362"/>
    <lineage>
        <taxon>Bacteria</taxon>
        <taxon>Pseudomonadati</taxon>
        <taxon>Campylobacterota</taxon>
        <taxon>Epsilonproteobacteria</taxon>
        <taxon>Campylobacterales</taxon>
        <taxon>Campylobacteraceae</taxon>
        <taxon>Campylobacter</taxon>
    </lineage>
</organism>
<evidence type="ECO:0000313" key="1">
    <source>
        <dbReference type="EMBL" id="CZE49062.1"/>
    </source>
</evidence>
<accession>A0A128EKW7</accession>
<dbReference type="EMBL" id="FIZP01000014">
    <property type="protein sequence ID" value="CZE49062.1"/>
    <property type="molecule type" value="Genomic_DNA"/>
</dbReference>
<reference evidence="1 2" key="1">
    <citation type="submission" date="2016-02" db="EMBL/GenBank/DDBJ databases">
        <authorList>
            <consortium name="Pathogen Informatics"/>
        </authorList>
    </citation>
    <scope>NUCLEOTIDE SEQUENCE [LARGE SCALE GENOMIC DNA]</scope>
    <source>
        <strain evidence="1 2">RC20</strain>
    </source>
</reference>
<protein>
    <submittedName>
        <fullName evidence="1">Uncharacterized protein</fullName>
    </submittedName>
</protein>
<sequence length="44" mass="5158">MHEFSIVSYQDGYKQEILEVWESLVLATHDFLLLDDFKEIKGAV</sequence>
<name>A0A128EKW7_9BACT</name>